<feature type="signal peptide" evidence="1">
    <location>
        <begin position="1"/>
        <end position="20"/>
    </location>
</feature>
<proteinExistence type="predicted"/>
<name>A0ABN0P222_TRELE</name>
<feature type="chain" id="PRO_5045115013" description="Tetratricopeptide repeat protein" evidence="1">
    <location>
        <begin position="21"/>
        <end position="373"/>
    </location>
</feature>
<evidence type="ECO:0008006" key="4">
    <source>
        <dbReference type="Google" id="ProtNLM"/>
    </source>
</evidence>
<evidence type="ECO:0000256" key="1">
    <source>
        <dbReference type="SAM" id="SignalP"/>
    </source>
</evidence>
<gene>
    <name evidence="2" type="ORF">HMPREF9193_00035</name>
</gene>
<keyword evidence="3" id="KW-1185">Reference proteome</keyword>
<dbReference type="Proteomes" id="UP000016649">
    <property type="component" value="Unassembled WGS sequence"/>
</dbReference>
<protein>
    <recommendedName>
        <fullName evidence="4">Tetratricopeptide repeat protein</fullName>
    </recommendedName>
</protein>
<reference evidence="2 3" key="1">
    <citation type="submission" date="2013-08" db="EMBL/GenBank/DDBJ databases">
        <authorList>
            <person name="Weinstock G."/>
            <person name="Sodergren E."/>
            <person name="Wylie T."/>
            <person name="Fulton L."/>
            <person name="Fulton R."/>
            <person name="Fronick C."/>
            <person name="O'Laughlin M."/>
            <person name="Godfrey J."/>
            <person name="Miner T."/>
            <person name="Herter B."/>
            <person name="Appelbaum E."/>
            <person name="Cordes M."/>
            <person name="Lek S."/>
            <person name="Wollam A."/>
            <person name="Pepin K.H."/>
            <person name="Palsikar V.B."/>
            <person name="Mitreva M."/>
            <person name="Wilson R.K."/>
        </authorList>
    </citation>
    <scope>NUCLEOTIDE SEQUENCE [LARGE SCALE GENOMIC DNA]</scope>
    <source>
        <strain evidence="2 3">ATCC 700332</strain>
    </source>
</reference>
<comment type="caution">
    <text evidence="2">The sequence shown here is derived from an EMBL/GenBank/DDBJ whole genome shotgun (WGS) entry which is preliminary data.</text>
</comment>
<evidence type="ECO:0000313" key="3">
    <source>
        <dbReference type="Proteomes" id="UP000016649"/>
    </source>
</evidence>
<dbReference type="EMBL" id="AWVH01000002">
    <property type="protein sequence ID" value="ERJ94502.1"/>
    <property type="molecule type" value="Genomic_DNA"/>
</dbReference>
<dbReference type="RefSeq" id="WP_021686008.1">
    <property type="nucleotide sequence ID" value="NZ_KI260552.1"/>
</dbReference>
<keyword evidence="1" id="KW-0732">Signal</keyword>
<accession>A0ABN0P222</accession>
<evidence type="ECO:0000313" key="2">
    <source>
        <dbReference type="EMBL" id="ERJ94502.1"/>
    </source>
</evidence>
<organism evidence="2 3">
    <name type="scientific">Treponema lecithinolyticum ATCC 700332</name>
    <dbReference type="NCBI Taxonomy" id="1321815"/>
    <lineage>
        <taxon>Bacteria</taxon>
        <taxon>Pseudomonadati</taxon>
        <taxon>Spirochaetota</taxon>
        <taxon>Spirochaetia</taxon>
        <taxon>Spirochaetales</taxon>
        <taxon>Treponemataceae</taxon>
        <taxon>Treponema</taxon>
    </lineage>
</organism>
<sequence length="373" mass="42635">MKYFSAVCIVCIFFTFPLCAFNRYGQDEFDNSSWRILERANIAFEKRDYGSAFHFAENAKEKRKQETADSSAILVQALSAPALLKAGNDIQTVLQLLKERGSVDAVRIIEALINRFGIEYFDYSIQKLSDYVKSSFVYPEADFLLGKLYTLEGEYNTAETFFSFAYLNRSYLDVPEMQSDILYGMAELYKLQGNNEKYESALLLLGSQDDVYGVQNSKDGQSQSSFGSAVYAALTKGMSADKLFLLYRNDTYKTLRVWFLLTEYYNSYGLTDRALQTALLFCVTAVSRADGIIKSRDMDYTYTKVAALFKKIKMYSDITDWASQNNMWEGFYTLGVLCEKQGFVSFAYDIFSALASESPDRTWKILAEKELRK</sequence>